<dbReference type="EMBL" id="BGPR01001097">
    <property type="protein sequence ID" value="GBM45350.1"/>
    <property type="molecule type" value="Genomic_DNA"/>
</dbReference>
<name>A0A4Y2FV12_ARAVE</name>
<dbReference type="AlphaFoldDB" id="A0A4Y2FV12"/>
<evidence type="ECO:0000313" key="2">
    <source>
        <dbReference type="Proteomes" id="UP000499080"/>
    </source>
</evidence>
<protein>
    <submittedName>
        <fullName evidence="1">Uncharacterized protein</fullName>
    </submittedName>
</protein>
<evidence type="ECO:0000313" key="1">
    <source>
        <dbReference type="EMBL" id="GBM45350.1"/>
    </source>
</evidence>
<keyword evidence="2" id="KW-1185">Reference proteome</keyword>
<sequence length="202" mass="23309">MPGQCERTLRDIVKYRARTTTTALNSVREVKPFEVGRERTMFREEDHILSNPVSAVISFLWSKGPQTARYSLATINRLGFEVLAHLPFSPYVTSSTSLHFSKIHDVDVAFLCKQKVQDALKVVQCSRQTKVHLLPGNAQACGPLYKMYRKDRGLCREMTPFFNADFVYLLFKKKVWILEFLKYTLRRCRSPTKQKVQDAVNG</sequence>
<dbReference type="Proteomes" id="UP000499080">
    <property type="component" value="Unassembled WGS sequence"/>
</dbReference>
<organism evidence="1 2">
    <name type="scientific">Araneus ventricosus</name>
    <name type="common">Orbweaver spider</name>
    <name type="synonym">Epeira ventricosa</name>
    <dbReference type="NCBI Taxonomy" id="182803"/>
    <lineage>
        <taxon>Eukaryota</taxon>
        <taxon>Metazoa</taxon>
        <taxon>Ecdysozoa</taxon>
        <taxon>Arthropoda</taxon>
        <taxon>Chelicerata</taxon>
        <taxon>Arachnida</taxon>
        <taxon>Araneae</taxon>
        <taxon>Araneomorphae</taxon>
        <taxon>Entelegynae</taxon>
        <taxon>Araneoidea</taxon>
        <taxon>Araneidae</taxon>
        <taxon>Araneus</taxon>
    </lineage>
</organism>
<proteinExistence type="predicted"/>
<gene>
    <name evidence="1" type="ORF">AVEN_172969_1</name>
</gene>
<reference evidence="1 2" key="1">
    <citation type="journal article" date="2019" name="Sci. Rep.">
        <title>Orb-weaving spider Araneus ventricosus genome elucidates the spidroin gene catalogue.</title>
        <authorList>
            <person name="Kono N."/>
            <person name="Nakamura H."/>
            <person name="Ohtoshi R."/>
            <person name="Moran D.A.P."/>
            <person name="Shinohara A."/>
            <person name="Yoshida Y."/>
            <person name="Fujiwara M."/>
            <person name="Mori M."/>
            <person name="Tomita M."/>
            <person name="Arakawa K."/>
        </authorList>
    </citation>
    <scope>NUCLEOTIDE SEQUENCE [LARGE SCALE GENOMIC DNA]</scope>
</reference>
<accession>A0A4Y2FV12</accession>
<comment type="caution">
    <text evidence="1">The sequence shown here is derived from an EMBL/GenBank/DDBJ whole genome shotgun (WGS) entry which is preliminary data.</text>
</comment>